<evidence type="ECO:0000256" key="6">
    <source>
        <dbReference type="SAM" id="MobiDB-lite"/>
    </source>
</evidence>
<name>A0ABR1VFF9_9PEZI</name>
<dbReference type="Proteomes" id="UP001480595">
    <property type="component" value="Unassembled WGS sequence"/>
</dbReference>
<sequence length="477" mass="52310">MPPPMTTPFMPAADGMSPEEWAAAWARLPHDNMARLPISVAALCIALSSVAVSLRLYTRRYIMRGEGGMDDTFAIVSLVFVYANCAVTIAHTHSGMGAHGWDLPGLETVVIFFKLLYATQVLYHANLLFIKLTLLFQYYRLVHLIDEYKIPYMAIMALSVLWALISICLLAFSCYPVSAFWDKTIPNFTCNFSTGLVASVGNFITDFVILILPIPVVLQLNMGTAQKVATLAMFAVGSFACVVSILRLVLLPSAQDVTYTSAVTASWTLAELTAGLTCPCLMTLRPLLRRVAPRLGFSRGHPSERTAPSHQSSRFGRREVYKLQSKGRRSTTSRPAQETNFEGSEEQLTLHDMFGTSRATHSQQGKSVTAAAGNPEPSPTTTTMLISPFSQPTSPLSTYSPLQHSRTQSFHMDKICLTPGVRTEISAGPSRDSVASDATDDKPETETDLRRQPSLGIHIKRAWSVQKNAKGRAKGSR</sequence>
<gene>
    <name evidence="9" type="ORF">PG994_006561</name>
</gene>
<feature type="transmembrane region" description="Helical" evidence="7">
    <location>
        <begin position="228"/>
        <end position="250"/>
    </location>
</feature>
<feature type="transmembrane region" description="Helical" evidence="7">
    <location>
        <begin position="192"/>
        <end position="216"/>
    </location>
</feature>
<feature type="transmembrane region" description="Helical" evidence="7">
    <location>
        <begin position="69"/>
        <end position="89"/>
    </location>
</feature>
<evidence type="ECO:0000256" key="1">
    <source>
        <dbReference type="ARBA" id="ARBA00004141"/>
    </source>
</evidence>
<protein>
    <recommendedName>
        <fullName evidence="8">Rhodopsin domain-containing protein</fullName>
    </recommendedName>
</protein>
<evidence type="ECO:0000313" key="10">
    <source>
        <dbReference type="Proteomes" id="UP001480595"/>
    </source>
</evidence>
<feature type="region of interest" description="Disordered" evidence="6">
    <location>
        <begin position="298"/>
        <end position="401"/>
    </location>
</feature>
<evidence type="ECO:0000313" key="9">
    <source>
        <dbReference type="EMBL" id="KAK8069945.1"/>
    </source>
</evidence>
<keyword evidence="2 7" id="KW-0812">Transmembrane</keyword>
<feature type="domain" description="Rhodopsin" evidence="8">
    <location>
        <begin position="54"/>
        <end position="290"/>
    </location>
</feature>
<evidence type="ECO:0000256" key="3">
    <source>
        <dbReference type="ARBA" id="ARBA00022989"/>
    </source>
</evidence>
<dbReference type="InterPro" id="IPR049326">
    <property type="entry name" value="Rhodopsin_dom_fungi"/>
</dbReference>
<feature type="region of interest" description="Disordered" evidence="6">
    <location>
        <begin position="421"/>
        <end position="477"/>
    </location>
</feature>
<dbReference type="GeneID" id="92091033"/>
<evidence type="ECO:0000256" key="7">
    <source>
        <dbReference type="SAM" id="Phobius"/>
    </source>
</evidence>
<reference evidence="9 10" key="1">
    <citation type="submission" date="2023-01" db="EMBL/GenBank/DDBJ databases">
        <title>Analysis of 21 Apiospora genomes using comparative genomics revels a genus with tremendous synthesis potential of carbohydrate active enzymes and secondary metabolites.</title>
        <authorList>
            <person name="Sorensen T."/>
        </authorList>
    </citation>
    <scope>NUCLEOTIDE SEQUENCE [LARGE SCALE GENOMIC DNA]</scope>
    <source>
        <strain evidence="9 10">CBS 135458</strain>
    </source>
</reference>
<feature type="compositionally biased region" description="Polar residues" evidence="6">
    <location>
        <begin position="332"/>
        <end position="342"/>
    </location>
</feature>
<dbReference type="RefSeq" id="XP_066717239.1">
    <property type="nucleotide sequence ID" value="XM_066857970.1"/>
</dbReference>
<evidence type="ECO:0000256" key="5">
    <source>
        <dbReference type="ARBA" id="ARBA00038359"/>
    </source>
</evidence>
<feature type="transmembrane region" description="Helical" evidence="7">
    <location>
        <begin position="109"/>
        <end position="129"/>
    </location>
</feature>
<dbReference type="PANTHER" id="PTHR33048:SF47">
    <property type="entry name" value="INTEGRAL MEMBRANE PROTEIN-RELATED"/>
    <property type="match status" value="1"/>
</dbReference>
<keyword evidence="4 7" id="KW-0472">Membrane</keyword>
<comment type="similarity">
    <text evidence="5">Belongs to the SAT4 family.</text>
</comment>
<proteinExistence type="inferred from homology"/>
<dbReference type="PANTHER" id="PTHR33048">
    <property type="entry name" value="PTH11-LIKE INTEGRAL MEMBRANE PROTEIN (AFU_ORTHOLOGUE AFUA_5G11245)"/>
    <property type="match status" value="1"/>
</dbReference>
<feature type="transmembrane region" description="Helical" evidence="7">
    <location>
        <begin position="262"/>
        <end position="284"/>
    </location>
</feature>
<feature type="transmembrane region" description="Helical" evidence="7">
    <location>
        <begin position="150"/>
        <end position="172"/>
    </location>
</feature>
<keyword evidence="3 7" id="KW-1133">Transmembrane helix</keyword>
<evidence type="ECO:0000256" key="2">
    <source>
        <dbReference type="ARBA" id="ARBA00022692"/>
    </source>
</evidence>
<comment type="caution">
    <text evidence="9">The sequence shown here is derived from an EMBL/GenBank/DDBJ whole genome shotgun (WGS) entry which is preliminary data.</text>
</comment>
<evidence type="ECO:0000259" key="8">
    <source>
        <dbReference type="Pfam" id="PF20684"/>
    </source>
</evidence>
<comment type="subcellular location">
    <subcellularLocation>
        <location evidence="1">Membrane</location>
        <topology evidence="1">Multi-pass membrane protein</topology>
    </subcellularLocation>
</comment>
<accession>A0ABR1VFF9</accession>
<evidence type="ECO:0000256" key="4">
    <source>
        <dbReference type="ARBA" id="ARBA00023136"/>
    </source>
</evidence>
<feature type="compositionally biased region" description="Basic and acidic residues" evidence="6">
    <location>
        <begin position="439"/>
        <end position="451"/>
    </location>
</feature>
<organism evidence="9 10">
    <name type="scientific">Apiospora phragmitis</name>
    <dbReference type="NCBI Taxonomy" id="2905665"/>
    <lineage>
        <taxon>Eukaryota</taxon>
        <taxon>Fungi</taxon>
        <taxon>Dikarya</taxon>
        <taxon>Ascomycota</taxon>
        <taxon>Pezizomycotina</taxon>
        <taxon>Sordariomycetes</taxon>
        <taxon>Xylariomycetidae</taxon>
        <taxon>Amphisphaeriales</taxon>
        <taxon>Apiosporaceae</taxon>
        <taxon>Apiospora</taxon>
    </lineage>
</organism>
<feature type="compositionally biased region" description="Polar residues" evidence="6">
    <location>
        <begin position="379"/>
        <end position="401"/>
    </location>
</feature>
<dbReference type="Pfam" id="PF20684">
    <property type="entry name" value="Fung_rhodopsin"/>
    <property type="match status" value="1"/>
</dbReference>
<dbReference type="EMBL" id="JAQQWL010000006">
    <property type="protein sequence ID" value="KAK8069945.1"/>
    <property type="molecule type" value="Genomic_DNA"/>
</dbReference>
<dbReference type="InterPro" id="IPR052337">
    <property type="entry name" value="SAT4-like"/>
</dbReference>
<feature type="compositionally biased region" description="Polar residues" evidence="6">
    <location>
        <begin position="357"/>
        <end position="367"/>
    </location>
</feature>
<keyword evidence="10" id="KW-1185">Reference proteome</keyword>
<feature type="transmembrane region" description="Helical" evidence="7">
    <location>
        <begin position="36"/>
        <end position="57"/>
    </location>
</feature>